<evidence type="ECO:0000313" key="1">
    <source>
        <dbReference type="EMBL" id="KAL2070063.1"/>
    </source>
</evidence>
<reference evidence="1 2" key="1">
    <citation type="journal article" date="2024" name="Commun. Biol.">
        <title>Comparative genomic analysis of thermophilic fungi reveals convergent evolutionary adaptations and gene losses.</title>
        <authorList>
            <person name="Steindorff A.S."/>
            <person name="Aguilar-Pontes M.V."/>
            <person name="Robinson A.J."/>
            <person name="Andreopoulos B."/>
            <person name="LaButti K."/>
            <person name="Kuo A."/>
            <person name="Mondo S."/>
            <person name="Riley R."/>
            <person name="Otillar R."/>
            <person name="Haridas S."/>
            <person name="Lipzen A."/>
            <person name="Grimwood J."/>
            <person name="Schmutz J."/>
            <person name="Clum A."/>
            <person name="Reid I.D."/>
            <person name="Moisan M.C."/>
            <person name="Butler G."/>
            <person name="Nguyen T.T.M."/>
            <person name="Dewar K."/>
            <person name="Conant G."/>
            <person name="Drula E."/>
            <person name="Henrissat B."/>
            <person name="Hansel C."/>
            <person name="Singer S."/>
            <person name="Hutchinson M.I."/>
            <person name="de Vries R.P."/>
            <person name="Natvig D.O."/>
            <person name="Powell A.J."/>
            <person name="Tsang A."/>
            <person name="Grigoriev I.V."/>
        </authorList>
    </citation>
    <scope>NUCLEOTIDE SEQUENCE [LARGE SCALE GENOMIC DNA]</scope>
    <source>
        <strain evidence="1 2">CBS 494.80</strain>
    </source>
</reference>
<name>A0ABR4CJH3_9HELO</name>
<dbReference type="EMBL" id="JAZHXI010000007">
    <property type="protein sequence ID" value="KAL2070063.1"/>
    <property type="molecule type" value="Genomic_DNA"/>
</dbReference>
<evidence type="ECO:0000313" key="2">
    <source>
        <dbReference type="Proteomes" id="UP001595075"/>
    </source>
</evidence>
<keyword evidence="2" id="KW-1185">Reference proteome</keyword>
<accession>A0ABR4CJH3</accession>
<comment type="caution">
    <text evidence="1">The sequence shown here is derived from an EMBL/GenBank/DDBJ whole genome shotgun (WGS) entry which is preliminary data.</text>
</comment>
<sequence>MVERVTSNDEVAGSIPSMGILCFNFIFAFLDGTLEGYIPTTRCWDDFIFPLHCNLSQVSHKRKVGFVPGTMAGLL</sequence>
<dbReference type="Proteomes" id="UP001595075">
    <property type="component" value="Unassembled WGS sequence"/>
</dbReference>
<organism evidence="1 2">
    <name type="scientific">Oculimacula yallundae</name>
    <dbReference type="NCBI Taxonomy" id="86028"/>
    <lineage>
        <taxon>Eukaryota</taxon>
        <taxon>Fungi</taxon>
        <taxon>Dikarya</taxon>
        <taxon>Ascomycota</taxon>
        <taxon>Pezizomycotina</taxon>
        <taxon>Leotiomycetes</taxon>
        <taxon>Helotiales</taxon>
        <taxon>Ploettnerulaceae</taxon>
        <taxon>Oculimacula</taxon>
    </lineage>
</organism>
<protein>
    <submittedName>
        <fullName evidence="1">Uncharacterized protein</fullName>
    </submittedName>
</protein>
<proteinExistence type="predicted"/>
<gene>
    <name evidence="1" type="ORF">VTL71DRAFT_14743</name>
</gene>